<dbReference type="KEGG" id="orp:MOP44_23405"/>
<keyword evidence="1" id="KW-1133">Transmembrane helix</keyword>
<keyword evidence="1" id="KW-0472">Membrane</keyword>
<keyword evidence="1" id="KW-0812">Transmembrane</keyword>
<feature type="transmembrane region" description="Helical" evidence="1">
    <location>
        <begin position="6"/>
        <end position="29"/>
    </location>
</feature>
<evidence type="ECO:0000313" key="2">
    <source>
        <dbReference type="EMBL" id="UWZ83500.1"/>
    </source>
</evidence>
<keyword evidence="3" id="KW-1185">Reference proteome</keyword>
<sequence length="54" mass="5761">MTDLLNFVMLVCAIVGSMAFGVLSAYGLFRACFALMRPRPAKAVAVKPVTEVAL</sequence>
<dbReference type="RefSeq" id="WP_260792835.1">
    <property type="nucleotide sequence ID" value="NZ_CP093313.1"/>
</dbReference>
<dbReference type="Proteomes" id="UP001059380">
    <property type="component" value="Chromosome"/>
</dbReference>
<gene>
    <name evidence="2" type="ORF">MOP44_23405</name>
</gene>
<evidence type="ECO:0000256" key="1">
    <source>
        <dbReference type="SAM" id="Phobius"/>
    </source>
</evidence>
<organism evidence="2 3">
    <name type="scientific">Occallatibacter riparius</name>
    <dbReference type="NCBI Taxonomy" id="1002689"/>
    <lineage>
        <taxon>Bacteria</taxon>
        <taxon>Pseudomonadati</taxon>
        <taxon>Acidobacteriota</taxon>
        <taxon>Terriglobia</taxon>
        <taxon>Terriglobales</taxon>
        <taxon>Acidobacteriaceae</taxon>
        <taxon>Occallatibacter</taxon>
    </lineage>
</organism>
<reference evidence="2" key="1">
    <citation type="submission" date="2021-04" db="EMBL/GenBank/DDBJ databases">
        <title>Phylogenetic analysis of Acidobacteriaceae.</title>
        <authorList>
            <person name="Qiu L."/>
            <person name="Zhang Q."/>
        </authorList>
    </citation>
    <scope>NUCLEOTIDE SEQUENCE</scope>
    <source>
        <strain evidence="2">DSM 25168</strain>
    </source>
</reference>
<proteinExistence type="predicted"/>
<accession>A0A9J7BKU7</accession>
<dbReference type="AlphaFoldDB" id="A0A9J7BKU7"/>
<name>A0A9J7BKU7_9BACT</name>
<protein>
    <submittedName>
        <fullName evidence="2">Uncharacterized protein</fullName>
    </submittedName>
</protein>
<dbReference type="EMBL" id="CP093313">
    <property type="protein sequence ID" value="UWZ83500.1"/>
    <property type="molecule type" value="Genomic_DNA"/>
</dbReference>
<evidence type="ECO:0000313" key="3">
    <source>
        <dbReference type="Proteomes" id="UP001059380"/>
    </source>
</evidence>